<name>A0ABN9XSR8_9DINO</name>
<feature type="region of interest" description="Disordered" evidence="1">
    <location>
        <begin position="1"/>
        <end position="108"/>
    </location>
</feature>
<protein>
    <submittedName>
        <fullName evidence="2">Uncharacterized protein</fullName>
    </submittedName>
</protein>
<evidence type="ECO:0000313" key="3">
    <source>
        <dbReference type="Proteomes" id="UP001189429"/>
    </source>
</evidence>
<keyword evidence="3" id="KW-1185">Reference proteome</keyword>
<reference evidence="2" key="1">
    <citation type="submission" date="2023-10" db="EMBL/GenBank/DDBJ databases">
        <authorList>
            <person name="Chen Y."/>
            <person name="Shah S."/>
            <person name="Dougan E. K."/>
            <person name="Thang M."/>
            <person name="Chan C."/>
        </authorList>
    </citation>
    <scope>NUCLEOTIDE SEQUENCE [LARGE SCALE GENOMIC DNA]</scope>
</reference>
<dbReference type="Proteomes" id="UP001189429">
    <property type="component" value="Unassembled WGS sequence"/>
</dbReference>
<sequence length="108" mass="10848">MSAEKSMWRWQAGLPASLAPAGARPRPGAAGGHAEGGGPRPAHAAPRGEEVPWPRRLAQAAGSEGDATRRLGGCSGLPAEDEVPAAPAAEKSHEGHGTADGGEWGRAS</sequence>
<feature type="compositionally biased region" description="Gly residues" evidence="1">
    <location>
        <begin position="29"/>
        <end position="39"/>
    </location>
</feature>
<proteinExistence type="predicted"/>
<evidence type="ECO:0000256" key="1">
    <source>
        <dbReference type="SAM" id="MobiDB-lite"/>
    </source>
</evidence>
<feature type="compositionally biased region" description="Low complexity" evidence="1">
    <location>
        <begin position="12"/>
        <end position="28"/>
    </location>
</feature>
<comment type="caution">
    <text evidence="2">The sequence shown here is derived from an EMBL/GenBank/DDBJ whole genome shotgun (WGS) entry which is preliminary data.</text>
</comment>
<evidence type="ECO:0000313" key="2">
    <source>
        <dbReference type="EMBL" id="CAK0901447.1"/>
    </source>
</evidence>
<accession>A0ABN9XSR8</accession>
<organism evidence="2 3">
    <name type="scientific">Prorocentrum cordatum</name>
    <dbReference type="NCBI Taxonomy" id="2364126"/>
    <lineage>
        <taxon>Eukaryota</taxon>
        <taxon>Sar</taxon>
        <taxon>Alveolata</taxon>
        <taxon>Dinophyceae</taxon>
        <taxon>Prorocentrales</taxon>
        <taxon>Prorocentraceae</taxon>
        <taxon>Prorocentrum</taxon>
    </lineage>
</organism>
<feature type="compositionally biased region" description="Gly residues" evidence="1">
    <location>
        <begin position="98"/>
        <end position="108"/>
    </location>
</feature>
<dbReference type="EMBL" id="CAUYUJ010020929">
    <property type="protein sequence ID" value="CAK0901447.1"/>
    <property type="molecule type" value="Genomic_DNA"/>
</dbReference>
<gene>
    <name evidence="2" type="ORF">PCOR1329_LOCUS78388</name>
</gene>